<dbReference type="Gene3D" id="3.40.190.290">
    <property type="match status" value="1"/>
</dbReference>
<evidence type="ECO:0000256" key="3">
    <source>
        <dbReference type="ARBA" id="ARBA00023125"/>
    </source>
</evidence>
<sequence length="303" mass="34880">MGLMMKLDDLSLFLTVVKCGNFTLAAKQKALSTSTLSRRIQQLEQDIGSILLIRNSKEVVLTKEGEHLFETYANLFSQIEDKQAQALKAKQEFRGEIVINAPILPIRHQLSPLALEFCQQHPKVNIRIQVGAGLDYHTQHDLDIALRFGPQPQSDWVARKLANNPSVLCTSPDYSASLLLKHPEQLLSLPLLTLNTKQAWIFEHQQSKERFQFIPQARISSEEIDTILQATFMNMGIARLPKGLIDKELEEKRLVPLLPNWQIEGADVYLLHPQRRFLPERTQAFIDYIINHWSRFAFSYWRT</sequence>
<comment type="similarity">
    <text evidence="1">Belongs to the LysR transcriptional regulatory family.</text>
</comment>
<dbReference type="FunFam" id="1.10.10.10:FF:000001">
    <property type="entry name" value="LysR family transcriptional regulator"/>
    <property type="match status" value="1"/>
</dbReference>
<dbReference type="GO" id="GO:0003700">
    <property type="term" value="F:DNA-binding transcription factor activity"/>
    <property type="evidence" value="ECO:0007669"/>
    <property type="project" value="InterPro"/>
</dbReference>
<dbReference type="InterPro" id="IPR000847">
    <property type="entry name" value="LysR_HTH_N"/>
</dbReference>
<dbReference type="Gene3D" id="1.10.10.10">
    <property type="entry name" value="Winged helix-like DNA-binding domain superfamily/Winged helix DNA-binding domain"/>
    <property type="match status" value="1"/>
</dbReference>
<reference evidence="6 7" key="1">
    <citation type="journal article" date="2012" name="Science">
        <title>Ecological populations of bacteria act as socially cohesive units of antibiotic production and resistance.</title>
        <authorList>
            <person name="Cordero O.X."/>
            <person name="Wildschutte H."/>
            <person name="Kirkup B."/>
            <person name="Proehl S."/>
            <person name="Ngo L."/>
            <person name="Hussain F."/>
            <person name="Le Roux F."/>
            <person name="Mincer T."/>
            <person name="Polz M.F."/>
        </authorList>
    </citation>
    <scope>NUCLEOTIDE SEQUENCE [LARGE SCALE GENOMIC DNA]</scope>
    <source>
        <strain evidence="6 7">FS-238</strain>
    </source>
</reference>
<dbReference type="SUPFAM" id="SSF53850">
    <property type="entry name" value="Periplasmic binding protein-like II"/>
    <property type="match status" value="1"/>
</dbReference>
<dbReference type="PANTHER" id="PTHR30537">
    <property type="entry name" value="HTH-TYPE TRANSCRIPTIONAL REGULATOR"/>
    <property type="match status" value="1"/>
</dbReference>
<dbReference type="Pfam" id="PF00126">
    <property type="entry name" value="HTH_1"/>
    <property type="match status" value="1"/>
</dbReference>
<keyword evidence="4" id="KW-0804">Transcription</keyword>
<dbReference type="InterPro" id="IPR036388">
    <property type="entry name" value="WH-like_DNA-bd_sf"/>
</dbReference>
<keyword evidence="2" id="KW-0805">Transcription regulation</keyword>
<dbReference type="RefSeq" id="WP_013856811.1">
    <property type="nucleotide sequence ID" value="NZ_AJYS02000001.1"/>
</dbReference>
<proteinExistence type="inferred from homology"/>
<name>A0A853R776_9VIBR</name>
<dbReference type="GO" id="GO:0043565">
    <property type="term" value="F:sequence-specific DNA binding"/>
    <property type="evidence" value="ECO:0007669"/>
    <property type="project" value="TreeGrafter"/>
</dbReference>
<keyword evidence="7" id="KW-1185">Reference proteome</keyword>
<dbReference type="AlphaFoldDB" id="A0A853R776"/>
<dbReference type="InterPro" id="IPR036390">
    <property type="entry name" value="WH_DNA-bd_sf"/>
</dbReference>
<dbReference type="EMBL" id="AJYS02000001">
    <property type="protein sequence ID" value="OEE42714.1"/>
    <property type="molecule type" value="Genomic_DNA"/>
</dbReference>
<dbReference type="CDD" id="cd08422">
    <property type="entry name" value="PBP2_CrgA_like"/>
    <property type="match status" value="1"/>
</dbReference>
<keyword evidence="3" id="KW-0238">DNA-binding</keyword>
<evidence type="ECO:0000256" key="2">
    <source>
        <dbReference type="ARBA" id="ARBA00023015"/>
    </source>
</evidence>
<dbReference type="InterPro" id="IPR058163">
    <property type="entry name" value="LysR-type_TF_proteobact-type"/>
</dbReference>
<gene>
    <name evidence="6" type="ORF">A1QS_00175</name>
</gene>
<evidence type="ECO:0000256" key="4">
    <source>
        <dbReference type="ARBA" id="ARBA00023163"/>
    </source>
</evidence>
<comment type="caution">
    <text evidence="6">The sequence shown here is derived from an EMBL/GenBank/DDBJ whole genome shotgun (WGS) entry which is preliminary data.</text>
</comment>
<dbReference type="GeneID" id="83860200"/>
<accession>A0A853R776</accession>
<dbReference type="InterPro" id="IPR005119">
    <property type="entry name" value="LysR_subst-bd"/>
</dbReference>
<evidence type="ECO:0000259" key="5">
    <source>
        <dbReference type="PROSITE" id="PS50931"/>
    </source>
</evidence>
<dbReference type="PROSITE" id="PS50931">
    <property type="entry name" value="HTH_LYSR"/>
    <property type="match status" value="1"/>
</dbReference>
<evidence type="ECO:0000313" key="7">
    <source>
        <dbReference type="Proteomes" id="UP000094808"/>
    </source>
</evidence>
<dbReference type="Proteomes" id="UP000094808">
    <property type="component" value="Unassembled WGS sequence"/>
</dbReference>
<dbReference type="SUPFAM" id="SSF46785">
    <property type="entry name" value="Winged helix' DNA-binding domain"/>
    <property type="match status" value="1"/>
</dbReference>
<evidence type="ECO:0000256" key="1">
    <source>
        <dbReference type="ARBA" id="ARBA00009437"/>
    </source>
</evidence>
<evidence type="ECO:0000313" key="6">
    <source>
        <dbReference type="EMBL" id="OEE42714.1"/>
    </source>
</evidence>
<feature type="domain" description="HTH lysR-type" evidence="5">
    <location>
        <begin position="5"/>
        <end position="62"/>
    </location>
</feature>
<dbReference type="PANTHER" id="PTHR30537:SF5">
    <property type="entry name" value="HTH-TYPE TRANSCRIPTIONAL ACTIVATOR TTDR-RELATED"/>
    <property type="match status" value="1"/>
</dbReference>
<dbReference type="Pfam" id="PF03466">
    <property type="entry name" value="LysR_substrate"/>
    <property type="match status" value="1"/>
</dbReference>
<dbReference type="GO" id="GO:0006351">
    <property type="term" value="P:DNA-templated transcription"/>
    <property type="evidence" value="ECO:0007669"/>
    <property type="project" value="TreeGrafter"/>
</dbReference>
<organism evidence="6 7">
    <name type="scientific">Vibrio ordalii FS-238</name>
    <dbReference type="NCBI Taxonomy" id="617133"/>
    <lineage>
        <taxon>Bacteria</taxon>
        <taxon>Pseudomonadati</taxon>
        <taxon>Pseudomonadota</taxon>
        <taxon>Gammaproteobacteria</taxon>
        <taxon>Vibrionales</taxon>
        <taxon>Vibrionaceae</taxon>
        <taxon>Vibrio</taxon>
    </lineage>
</organism>
<protein>
    <submittedName>
        <fullName evidence="6">LysR family transcriptional regulator</fullName>
    </submittedName>
</protein>